<gene>
    <name evidence="5" type="ORF">NCTC10911_02820</name>
</gene>
<keyword evidence="2" id="KW-0479">Metal-binding</keyword>
<keyword evidence="4" id="KW-0456">Lyase</keyword>
<dbReference type="Gene3D" id="3.90.1590.10">
    <property type="entry name" value="glutathione-dependent formaldehyde- activating enzyme (gfa)"/>
    <property type="match status" value="1"/>
</dbReference>
<evidence type="ECO:0000256" key="1">
    <source>
        <dbReference type="ARBA" id="ARBA00005495"/>
    </source>
</evidence>
<dbReference type="InterPro" id="IPR011057">
    <property type="entry name" value="Mss4-like_sf"/>
</dbReference>
<evidence type="ECO:0000313" key="6">
    <source>
        <dbReference type="Proteomes" id="UP000255014"/>
    </source>
</evidence>
<dbReference type="Proteomes" id="UP000255014">
    <property type="component" value="Unassembled WGS sequence"/>
</dbReference>
<dbReference type="RefSeq" id="WP_003819820.1">
    <property type="nucleotide sequence ID" value="NZ_AP024746.1"/>
</dbReference>
<protein>
    <submittedName>
        <fullName evidence="5">Uncharacterized conserved protein</fullName>
    </submittedName>
</protein>
<organism evidence="5 6">
    <name type="scientific">Bordetella pertussis</name>
    <dbReference type="NCBI Taxonomy" id="520"/>
    <lineage>
        <taxon>Bacteria</taxon>
        <taxon>Pseudomonadati</taxon>
        <taxon>Pseudomonadota</taxon>
        <taxon>Betaproteobacteria</taxon>
        <taxon>Burkholderiales</taxon>
        <taxon>Alcaligenaceae</taxon>
        <taxon>Bordetella</taxon>
    </lineage>
</organism>
<dbReference type="GeneID" id="69601430"/>
<dbReference type="AlphaFoldDB" id="A0A0E8FQS7"/>
<dbReference type="SUPFAM" id="SSF51316">
    <property type="entry name" value="Mss4-like"/>
    <property type="match status" value="1"/>
</dbReference>
<dbReference type="Pfam" id="PF04828">
    <property type="entry name" value="GFA"/>
    <property type="match status" value="1"/>
</dbReference>
<dbReference type="GO" id="GO:0046872">
    <property type="term" value="F:metal ion binding"/>
    <property type="evidence" value="ECO:0007669"/>
    <property type="project" value="UniProtKB-KW"/>
</dbReference>
<evidence type="ECO:0000256" key="4">
    <source>
        <dbReference type="ARBA" id="ARBA00023239"/>
    </source>
</evidence>
<dbReference type="PANTHER" id="PTHR33337">
    <property type="entry name" value="GFA DOMAIN-CONTAINING PROTEIN"/>
    <property type="match status" value="1"/>
</dbReference>
<keyword evidence="3" id="KW-0862">Zinc</keyword>
<dbReference type="EMBL" id="UFTT01000002">
    <property type="protein sequence ID" value="SUV65780.1"/>
    <property type="molecule type" value="Genomic_DNA"/>
</dbReference>
<dbReference type="PANTHER" id="PTHR33337:SF40">
    <property type="entry name" value="CENP-V_GFA DOMAIN-CONTAINING PROTEIN-RELATED"/>
    <property type="match status" value="1"/>
</dbReference>
<evidence type="ECO:0000313" key="5">
    <source>
        <dbReference type="EMBL" id="SUV65780.1"/>
    </source>
</evidence>
<reference evidence="5 6" key="1">
    <citation type="submission" date="2018-06" db="EMBL/GenBank/DDBJ databases">
        <authorList>
            <consortium name="Pathogen Informatics"/>
            <person name="Doyle S."/>
        </authorList>
    </citation>
    <scope>NUCLEOTIDE SEQUENCE [LARGE SCALE GENOMIC DNA]</scope>
    <source>
        <strain evidence="5 6">NCTC10911</strain>
    </source>
</reference>
<sequence length="134" mass="14543">MLNGSCLCGRVAYTVDGPLADVVNCHCAMCRKAHGAAFRTRATVRAEHFAFVRGESDITWYSSSPGNYRGFCSACGTPLLSRFDQTPDVYALPLGALDDDPGVKAACHVYVAHKAPWHDITDDLPRHPEGRPGH</sequence>
<evidence type="ECO:0000256" key="2">
    <source>
        <dbReference type="ARBA" id="ARBA00022723"/>
    </source>
</evidence>
<dbReference type="InterPro" id="IPR006913">
    <property type="entry name" value="CENP-V/GFA"/>
</dbReference>
<evidence type="ECO:0000256" key="3">
    <source>
        <dbReference type="ARBA" id="ARBA00022833"/>
    </source>
</evidence>
<comment type="similarity">
    <text evidence="1">Belongs to the Gfa family.</text>
</comment>
<dbReference type="PROSITE" id="PS51891">
    <property type="entry name" value="CENP_V_GFA"/>
    <property type="match status" value="1"/>
</dbReference>
<accession>A0A0E8FQS7</accession>
<proteinExistence type="inferred from homology"/>
<name>A0A0E8FQS7_BORPT</name>
<dbReference type="GO" id="GO:0016846">
    <property type="term" value="F:carbon-sulfur lyase activity"/>
    <property type="evidence" value="ECO:0007669"/>
    <property type="project" value="InterPro"/>
</dbReference>
<dbReference type="OMA" id="GSCMCGG"/>